<comment type="catalytic activity">
    <reaction evidence="17 18">
        <text>O-phospho-L-threonyl-[protein] + H2O = L-threonyl-[protein] + phosphate</text>
        <dbReference type="Rhea" id="RHEA:47004"/>
        <dbReference type="Rhea" id="RHEA-COMP:11060"/>
        <dbReference type="Rhea" id="RHEA-COMP:11605"/>
        <dbReference type="ChEBI" id="CHEBI:15377"/>
        <dbReference type="ChEBI" id="CHEBI:30013"/>
        <dbReference type="ChEBI" id="CHEBI:43474"/>
        <dbReference type="ChEBI" id="CHEBI:61977"/>
        <dbReference type="EC" id="3.1.3.16"/>
    </reaction>
</comment>
<evidence type="ECO:0000256" key="8">
    <source>
        <dbReference type="ARBA" id="ARBA00022490"/>
    </source>
</evidence>
<keyword evidence="13" id="KW-0904">Protein phosphatase</keyword>
<dbReference type="InterPro" id="IPR041751">
    <property type="entry name" value="MPP_PP2B"/>
</dbReference>
<gene>
    <name evidence="21" type="ORF">SAMEA4029009_CIC11G00000001093</name>
</gene>
<dbReference type="EMBL" id="LT635764">
    <property type="protein sequence ID" value="SGZ49377.1"/>
    <property type="molecule type" value="Genomic_DNA"/>
</dbReference>
<comment type="similarity">
    <text evidence="5">Belongs to the LOT5 family.</text>
</comment>
<dbReference type="InterPro" id="IPR011993">
    <property type="entry name" value="PH-like_dom_sf"/>
</dbReference>
<comment type="subcellular location">
    <subcellularLocation>
        <location evidence="4">Cytoplasm</location>
    </subcellularLocation>
    <subcellularLocation>
        <location evidence="3">Nucleus</location>
    </subcellularLocation>
</comment>
<proteinExistence type="inferred from homology"/>
<evidence type="ECO:0000256" key="17">
    <source>
        <dbReference type="ARBA" id="ARBA00048336"/>
    </source>
</evidence>
<evidence type="ECO:0000256" key="12">
    <source>
        <dbReference type="ARBA" id="ARBA00022860"/>
    </source>
</evidence>
<feature type="region of interest" description="Disordered" evidence="19">
    <location>
        <begin position="520"/>
        <end position="560"/>
    </location>
</feature>
<evidence type="ECO:0000256" key="5">
    <source>
        <dbReference type="ARBA" id="ARBA00006172"/>
    </source>
</evidence>
<dbReference type="FunFam" id="3.60.21.10:FF:000053">
    <property type="entry name" value="Serine/threonine-protein phosphatase"/>
    <property type="match status" value="1"/>
</dbReference>
<evidence type="ECO:0000256" key="7">
    <source>
        <dbReference type="ARBA" id="ARBA00011112"/>
    </source>
</evidence>
<evidence type="ECO:0000256" key="2">
    <source>
        <dbReference type="ARBA" id="ARBA00001965"/>
    </source>
</evidence>
<dbReference type="AlphaFoldDB" id="A0A1L0CYU3"/>
<evidence type="ECO:0000256" key="14">
    <source>
        <dbReference type="ARBA" id="ARBA00023004"/>
    </source>
</evidence>
<dbReference type="PROSITE" id="PS00125">
    <property type="entry name" value="SER_THR_PHOSPHATASE"/>
    <property type="match status" value="1"/>
</dbReference>
<dbReference type="Pfam" id="PF03517">
    <property type="entry name" value="Voldacs"/>
    <property type="match status" value="1"/>
</dbReference>
<dbReference type="PRINTS" id="PR00114">
    <property type="entry name" value="STPHPHTASE"/>
</dbReference>
<dbReference type="SMART" id="SM00156">
    <property type="entry name" value="PP2Ac"/>
    <property type="match status" value="1"/>
</dbReference>
<dbReference type="GO" id="GO:0005634">
    <property type="term" value="C:nucleus"/>
    <property type="evidence" value="ECO:0007669"/>
    <property type="project" value="UniProtKB-SubCell"/>
</dbReference>
<keyword evidence="12" id="KW-0112">Calmodulin-binding</keyword>
<dbReference type="Gene3D" id="2.30.29.30">
    <property type="entry name" value="Pleckstrin-homology domain (PH domain)/Phosphotyrosine-binding domain (PTB)"/>
    <property type="match status" value="1"/>
</dbReference>
<evidence type="ECO:0000313" key="21">
    <source>
        <dbReference type="EMBL" id="SGZ49377.1"/>
    </source>
</evidence>
<keyword evidence="15" id="KW-0539">Nucleus</keyword>
<dbReference type="CDD" id="cd07416">
    <property type="entry name" value="MPP_PP2B"/>
    <property type="match status" value="1"/>
</dbReference>
<dbReference type="InterPro" id="IPR004843">
    <property type="entry name" value="Calcineurin-like_PHP"/>
</dbReference>
<evidence type="ECO:0000256" key="6">
    <source>
        <dbReference type="ARBA" id="ARBA00009905"/>
    </source>
</evidence>
<dbReference type="EC" id="3.1.3.16" evidence="18"/>
<organism evidence="21 22">
    <name type="scientific">Sungouiella intermedia</name>
    <dbReference type="NCBI Taxonomy" id="45354"/>
    <lineage>
        <taxon>Eukaryota</taxon>
        <taxon>Fungi</taxon>
        <taxon>Dikarya</taxon>
        <taxon>Ascomycota</taxon>
        <taxon>Saccharomycotina</taxon>
        <taxon>Pichiomycetes</taxon>
        <taxon>Metschnikowiaceae</taxon>
        <taxon>Sungouiella</taxon>
    </lineage>
</organism>
<dbReference type="GO" id="GO:0097720">
    <property type="term" value="P:calcineurin-mediated signaling"/>
    <property type="evidence" value="ECO:0007669"/>
    <property type="project" value="InterPro"/>
</dbReference>
<evidence type="ECO:0000256" key="4">
    <source>
        <dbReference type="ARBA" id="ARBA00004496"/>
    </source>
</evidence>
<dbReference type="GO" id="GO:0033192">
    <property type="term" value="F:calmodulin-dependent protein phosphatase activity"/>
    <property type="evidence" value="ECO:0007669"/>
    <property type="project" value="InterPro"/>
</dbReference>
<evidence type="ECO:0000256" key="13">
    <source>
        <dbReference type="ARBA" id="ARBA00022912"/>
    </source>
</evidence>
<dbReference type="GO" id="GO:0005955">
    <property type="term" value="C:calcineurin complex"/>
    <property type="evidence" value="ECO:0007669"/>
    <property type="project" value="UniProtKB-ARBA"/>
</dbReference>
<evidence type="ECO:0000256" key="1">
    <source>
        <dbReference type="ARBA" id="ARBA00001947"/>
    </source>
</evidence>
<evidence type="ECO:0000259" key="20">
    <source>
        <dbReference type="PROSITE" id="PS00125"/>
    </source>
</evidence>
<keyword evidence="8" id="KW-0963">Cytoplasm</keyword>
<dbReference type="InterPro" id="IPR043360">
    <property type="entry name" value="PP2B"/>
</dbReference>
<dbReference type="InterPro" id="IPR006186">
    <property type="entry name" value="Ser/Thr-sp_prot-phosphatase"/>
</dbReference>
<evidence type="ECO:0000256" key="10">
    <source>
        <dbReference type="ARBA" id="ARBA00022801"/>
    </source>
</evidence>
<feature type="domain" description="Serine/threonine specific protein phosphatases" evidence="20">
    <location>
        <begin position="181"/>
        <end position="186"/>
    </location>
</feature>
<dbReference type="GO" id="GO:0005516">
    <property type="term" value="F:calmodulin binding"/>
    <property type="evidence" value="ECO:0007669"/>
    <property type="project" value="UniProtKB-KW"/>
</dbReference>
<keyword evidence="14" id="KW-0408">Iron</keyword>
<dbReference type="PANTHER" id="PTHR45673">
    <property type="entry name" value="SERINE/THREONINE-PROTEIN PHOSPHATASE 2B CATALYTIC SUBUNIT 1-RELATED"/>
    <property type="match status" value="1"/>
</dbReference>
<dbReference type="Proteomes" id="UP000182259">
    <property type="component" value="Chromosome I"/>
</dbReference>
<comment type="similarity">
    <text evidence="6">Belongs to the PPP phosphatase family. PP-2B subfamily.</text>
</comment>
<dbReference type="GO" id="GO:0046872">
    <property type="term" value="F:metal ion binding"/>
    <property type="evidence" value="ECO:0007669"/>
    <property type="project" value="UniProtKB-KW"/>
</dbReference>
<keyword evidence="10 18" id="KW-0378">Hydrolase</keyword>
<dbReference type="Gene3D" id="3.60.21.10">
    <property type="match status" value="1"/>
</dbReference>
<protein>
    <recommendedName>
        <fullName evidence="18">Serine/threonine-protein phosphatase</fullName>
        <ecNumber evidence="18">3.1.3.16</ecNumber>
    </recommendedName>
</protein>
<dbReference type="InterPro" id="IPR039924">
    <property type="entry name" value="ICln/Lot5/Saf5"/>
</dbReference>
<evidence type="ECO:0000256" key="3">
    <source>
        <dbReference type="ARBA" id="ARBA00004123"/>
    </source>
</evidence>
<evidence type="ECO:0000256" key="19">
    <source>
        <dbReference type="SAM" id="MobiDB-lite"/>
    </source>
</evidence>
<evidence type="ECO:0000256" key="11">
    <source>
        <dbReference type="ARBA" id="ARBA00022833"/>
    </source>
</evidence>
<comment type="catalytic activity">
    <reaction evidence="16">
        <text>O-phospho-L-seryl-[protein] + H2O = L-seryl-[protein] + phosphate</text>
        <dbReference type="Rhea" id="RHEA:20629"/>
        <dbReference type="Rhea" id="RHEA-COMP:9863"/>
        <dbReference type="Rhea" id="RHEA-COMP:11604"/>
        <dbReference type="ChEBI" id="CHEBI:15377"/>
        <dbReference type="ChEBI" id="CHEBI:29999"/>
        <dbReference type="ChEBI" id="CHEBI:43474"/>
        <dbReference type="ChEBI" id="CHEBI:83421"/>
        <dbReference type="EC" id="3.1.3.16"/>
    </reaction>
</comment>
<dbReference type="SUPFAM" id="SSF56300">
    <property type="entry name" value="Metallo-dependent phosphatases"/>
    <property type="match status" value="1"/>
</dbReference>
<evidence type="ECO:0000256" key="16">
    <source>
        <dbReference type="ARBA" id="ARBA00047761"/>
    </source>
</evidence>
<comment type="subunit">
    <text evidence="7">Composed of two components (A and B), the A component is the catalytic subunit and the B component confers calcium sensitivity.</text>
</comment>
<accession>A0A1L0CYU3</accession>
<dbReference type="InterPro" id="IPR029052">
    <property type="entry name" value="Metallo-depent_PP-like"/>
</dbReference>
<keyword evidence="11" id="KW-0862">Zinc</keyword>
<dbReference type="GO" id="GO:0005737">
    <property type="term" value="C:cytoplasm"/>
    <property type="evidence" value="ECO:0007669"/>
    <property type="project" value="UniProtKB-SubCell"/>
</dbReference>
<dbReference type="Pfam" id="PF00149">
    <property type="entry name" value="Metallophos"/>
    <property type="match status" value="1"/>
</dbReference>
<evidence type="ECO:0000256" key="15">
    <source>
        <dbReference type="ARBA" id="ARBA00023242"/>
    </source>
</evidence>
<comment type="cofactor">
    <cofactor evidence="1">
        <name>Zn(2+)</name>
        <dbReference type="ChEBI" id="CHEBI:29105"/>
    </cofactor>
</comment>
<keyword evidence="9" id="KW-0479">Metal-binding</keyword>
<feature type="compositionally biased region" description="Basic and acidic residues" evidence="19">
    <location>
        <begin position="529"/>
        <end position="546"/>
    </location>
</feature>
<sequence length="827" mass="93200">MSNSRKAEENRNQIKNALQAINKKPGQVVQTKDLTVYITEDGQKLSTVDRAVPSVAAPATFKPDDSQVFLPNGLPNTEFLKDHFFHEGRLQQHQAVKIIRDATDLLSTEPNLLTVPAPVTVCGDIHGQYYDLMKLFEVGGDPKTTQYLFLGDYVDRGLFSIECLIYLYSLKLNYPTTFWMLRGNHECKHLTDYFTFKGECLHKYSERLYEECLQLFNALPLAAIMNKQFFCVHGGLSPELRTLDDLARLDRFREPPTKGLMCDLLWADPIEDYDDNNMDQAFVRNAVRGCSYAFTYKASCQFLERTGLLSIIRAHEAQDAGYRMYKRTKTMGFPSLLTMFSAPNYLDNYNNKAAVLKYENNVMNIRQFNSSPHPYWLPHFMDVFTWSLPFVGEKVTDMLVSILNICTEEELEEETPIAQGFDSPQASPIVTTPPMAFPNTAEVASPGTTLEDKRLALRNKVLAIGRVARMYQVLREEAENVDRLKSMNEGILPKGSLSNGSEGLRATISTFEDARKADLANEAMPPSEDEQKKLEEKRQEKFKKDIASPGSNPFDMPRQPKIIEEPPNVENTIPLAAYRAQYPERFSLLDDDKFVLHGGGTHYIVDVAPVSPPLVVEIDSRIQNLSGSSVSVYVLNQCLVIWMNNHNLGIDIPYTLIALHALKEVGTHPVLYLQLVSCELFKYYSPQADEYTQTVELVIYDGGNGEDLGLFSENSNIQQLYNALSTCSALHFDSESDSEGEDETFGSGWITAENLKHQPQLEIPAGWVNSGDADDLEDLQHADEEEVEQEDEVEEAGMNVMVVSGQIAGVARRRNSGSKSLKMRRVQ</sequence>
<reference evidence="21 22" key="1">
    <citation type="submission" date="2016-10" db="EMBL/GenBank/DDBJ databases">
        <authorList>
            <person name="de Groot N.N."/>
        </authorList>
    </citation>
    <scope>NUCLEOTIDE SEQUENCE [LARGE SCALE GENOMIC DNA]</scope>
    <source>
        <strain evidence="21 22">PYCC 4715</strain>
    </source>
</reference>
<comment type="cofactor">
    <cofactor evidence="2">
        <name>Fe(3+)</name>
        <dbReference type="ChEBI" id="CHEBI:29034"/>
    </cofactor>
</comment>
<evidence type="ECO:0000256" key="18">
    <source>
        <dbReference type="RuleBase" id="RU004273"/>
    </source>
</evidence>
<evidence type="ECO:0000313" key="22">
    <source>
        <dbReference type="Proteomes" id="UP000182259"/>
    </source>
</evidence>
<name>A0A1L0CYU3_9ASCO</name>
<evidence type="ECO:0000256" key="9">
    <source>
        <dbReference type="ARBA" id="ARBA00022723"/>
    </source>
</evidence>